<feature type="domain" description="DUF6532" evidence="2">
    <location>
        <begin position="247"/>
        <end position="454"/>
    </location>
</feature>
<organism evidence="3 4">
    <name type="scientific">Dendrothele bispora (strain CBS 962.96)</name>
    <dbReference type="NCBI Taxonomy" id="1314807"/>
    <lineage>
        <taxon>Eukaryota</taxon>
        <taxon>Fungi</taxon>
        <taxon>Dikarya</taxon>
        <taxon>Basidiomycota</taxon>
        <taxon>Agaricomycotina</taxon>
        <taxon>Agaricomycetes</taxon>
        <taxon>Agaricomycetidae</taxon>
        <taxon>Agaricales</taxon>
        <taxon>Agaricales incertae sedis</taxon>
        <taxon>Dendrothele</taxon>
    </lineage>
</organism>
<sequence>MKMVAVEESSESSGEETPAENDESDEDPSTHKDAAHFFDDEAAVFLDSSEEVDSAHQRPSSRLSCTSNDGFSLPPGTDTDAAFTDFGDEAEDDSETEVLAKVSKRTGKARSLSHDWDMVDVDTKHKKVSGRKAAQLQAELPEITTAFASSSQSAPTTASASAPAHAPAPAPPTSITGPVGAPQVPALSVLAVGPNGWLMRSEIATIVKGRTTTLAALNTQSLDIRKIIDMAIKTGTLMMLVDSTSCPVNDELKHLASAALRTAAEDLGFAKHKDVLERLQFGDNETYMKPLVNYVSQRVGINRKDLKHHQISTVLSAFDFSSDPLSRSKAQQLVLNYTYHYATKAYITLTGFVSQTGEYDGKRPFEHEVLAKYIAAMFFGSHGYAGILANNKHVFVSSLASKPEELEIPKALVALSIAAIHAILSDFSRQCNENFPPKDVGNVWKSAMGLLENIERLNKPRFHNLMHKLYLSASGTLMLSGRGLSNEDIFNAVDWSALAEEVPSASSTSSSTLQTEDSSTTPST</sequence>
<evidence type="ECO:0000313" key="4">
    <source>
        <dbReference type="Proteomes" id="UP000297245"/>
    </source>
</evidence>
<evidence type="ECO:0000313" key="3">
    <source>
        <dbReference type="EMBL" id="THU75731.1"/>
    </source>
</evidence>
<proteinExistence type="predicted"/>
<dbReference type="Pfam" id="PF20149">
    <property type="entry name" value="DUF6532"/>
    <property type="match status" value="1"/>
</dbReference>
<reference evidence="3 4" key="1">
    <citation type="journal article" date="2019" name="Nat. Ecol. Evol.">
        <title>Megaphylogeny resolves global patterns of mushroom evolution.</title>
        <authorList>
            <person name="Varga T."/>
            <person name="Krizsan K."/>
            <person name="Foldi C."/>
            <person name="Dima B."/>
            <person name="Sanchez-Garcia M."/>
            <person name="Sanchez-Ramirez S."/>
            <person name="Szollosi G.J."/>
            <person name="Szarkandi J.G."/>
            <person name="Papp V."/>
            <person name="Albert L."/>
            <person name="Andreopoulos W."/>
            <person name="Angelini C."/>
            <person name="Antonin V."/>
            <person name="Barry K.W."/>
            <person name="Bougher N.L."/>
            <person name="Buchanan P."/>
            <person name="Buyck B."/>
            <person name="Bense V."/>
            <person name="Catcheside P."/>
            <person name="Chovatia M."/>
            <person name="Cooper J."/>
            <person name="Damon W."/>
            <person name="Desjardin D."/>
            <person name="Finy P."/>
            <person name="Geml J."/>
            <person name="Haridas S."/>
            <person name="Hughes K."/>
            <person name="Justo A."/>
            <person name="Karasinski D."/>
            <person name="Kautmanova I."/>
            <person name="Kiss B."/>
            <person name="Kocsube S."/>
            <person name="Kotiranta H."/>
            <person name="LaButti K.M."/>
            <person name="Lechner B.E."/>
            <person name="Liimatainen K."/>
            <person name="Lipzen A."/>
            <person name="Lukacs Z."/>
            <person name="Mihaltcheva S."/>
            <person name="Morgado L.N."/>
            <person name="Niskanen T."/>
            <person name="Noordeloos M.E."/>
            <person name="Ohm R.A."/>
            <person name="Ortiz-Santana B."/>
            <person name="Ovrebo C."/>
            <person name="Racz N."/>
            <person name="Riley R."/>
            <person name="Savchenko A."/>
            <person name="Shiryaev A."/>
            <person name="Soop K."/>
            <person name="Spirin V."/>
            <person name="Szebenyi C."/>
            <person name="Tomsovsky M."/>
            <person name="Tulloss R.E."/>
            <person name="Uehling J."/>
            <person name="Grigoriev I.V."/>
            <person name="Vagvolgyi C."/>
            <person name="Papp T."/>
            <person name="Martin F.M."/>
            <person name="Miettinen O."/>
            <person name="Hibbett D.S."/>
            <person name="Nagy L.G."/>
        </authorList>
    </citation>
    <scope>NUCLEOTIDE SEQUENCE [LARGE SCALE GENOMIC DNA]</scope>
    <source>
        <strain evidence="3 4">CBS 962.96</strain>
    </source>
</reference>
<dbReference type="EMBL" id="ML181609">
    <property type="protein sequence ID" value="THU75731.1"/>
    <property type="molecule type" value="Genomic_DNA"/>
</dbReference>
<keyword evidence="4" id="KW-1185">Reference proteome</keyword>
<dbReference type="Proteomes" id="UP000297245">
    <property type="component" value="Unassembled WGS sequence"/>
</dbReference>
<accession>A0A4S8KK30</accession>
<gene>
    <name evidence="3" type="ORF">K435DRAFT_814077</name>
</gene>
<feature type="region of interest" description="Disordered" evidence="1">
    <location>
        <begin position="148"/>
        <end position="179"/>
    </location>
</feature>
<feature type="region of interest" description="Disordered" evidence="1">
    <location>
        <begin position="1"/>
        <end position="80"/>
    </location>
</feature>
<feature type="compositionally biased region" description="Low complexity" evidence="1">
    <location>
        <begin position="148"/>
        <end position="165"/>
    </location>
</feature>
<evidence type="ECO:0000259" key="2">
    <source>
        <dbReference type="Pfam" id="PF20149"/>
    </source>
</evidence>
<feature type="compositionally biased region" description="Polar residues" evidence="1">
    <location>
        <begin position="57"/>
        <end position="70"/>
    </location>
</feature>
<feature type="compositionally biased region" description="Acidic residues" evidence="1">
    <location>
        <begin position="8"/>
        <end position="27"/>
    </location>
</feature>
<protein>
    <recommendedName>
        <fullName evidence="2">DUF6532 domain-containing protein</fullName>
    </recommendedName>
</protein>
<feature type="region of interest" description="Disordered" evidence="1">
    <location>
        <begin position="501"/>
        <end position="524"/>
    </location>
</feature>
<name>A0A4S8KK30_DENBC</name>
<feature type="compositionally biased region" description="Basic and acidic residues" evidence="1">
    <location>
        <begin position="28"/>
        <end position="39"/>
    </location>
</feature>
<dbReference type="AlphaFoldDB" id="A0A4S8KK30"/>
<dbReference type="InterPro" id="IPR045341">
    <property type="entry name" value="DUF6532"/>
</dbReference>
<dbReference type="OrthoDB" id="3225557at2759"/>
<evidence type="ECO:0000256" key="1">
    <source>
        <dbReference type="SAM" id="MobiDB-lite"/>
    </source>
</evidence>
<feature type="compositionally biased region" description="Low complexity" evidence="1">
    <location>
        <begin position="504"/>
        <end position="524"/>
    </location>
</feature>